<keyword evidence="11" id="KW-1185">Reference proteome</keyword>
<keyword evidence="3" id="KW-0328">Glycosyltransferase</keyword>
<evidence type="ECO:0000256" key="2">
    <source>
        <dbReference type="ARBA" id="ARBA00009105"/>
    </source>
</evidence>
<keyword evidence="5" id="KW-0812">Transmembrane</keyword>
<comment type="subcellular location">
    <subcellularLocation>
        <location evidence="1">Membrane</location>
        <topology evidence="1">Single-pass type II membrane protein</topology>
    </subcellularLocation>
</comment>
<comment type="similarity">
    <text evidence="2">Belongs to the MNN1/MNT family.</text>
</comment>
<evidence type="ECO:0000256" key="8">
    <source>
        <dbReference type="ARBA" id="ARBA00023136"/>
    </source>
</evidence>
<comment type="caution">
    <text evidence="10">The sequence shown here is derived from an EMBL/GenBank/DDBJ whole genome shotgun (WGS) entry which is preliminary data.</text>
</comment>
<protein>
    <recommendedName>
        <fullName evidence="12">Alpha-1,3-mannosyltransferase</fullName>
    </recommendedName>
</protein>
<dbReference type="SUPFAM" id="SSF53448">
    <property type="entry name" value="Nucleotide-diphospho-sugar transferases"/>
    <property type="match status" value="1"/>
</dbReference>
<name>A0A9P3HAS5_9FUNG</name>
<dbReference type="GO" id="GO:0006493">
    <property type="term" value="P:protein O-linked glycosylation"/>
    <property type="evidence" value="ECO:0007669"/>
    <property type="project" value="TreeGrafter"/>
</dbReference>
<keyword evidence="6" id="KW-0735">Signal-anchor</keyword>
<dbReference type="EMBL" id="BQFW01000007">
    <property type="protein sequence ID" value="GJJ72902.1"/>
    <property type="molecule type" value="Genomic_DNA"/>
</dbReference>
<evidence type="ECO:0000256" key="4">
    <source>
        <dbReference type="ARBA" id="ARBA00022679"/>
    </source>
</evidence>
<dbReference type="AlphaFoldDB" id="A0A9P3HAS5"/>
<dbReference type="InterPro" id="IPR029044">
    <property type="entry name" value="Nucleotide-diphossugar_trans"/>
</dbReference>
<accession>A0A9P3HAS5</accession>
<evidence type="ECO:0000313" key="11">
    <source>
        <dbReference type="Proteomes" id="UP000827284"/>
    </source>
</evidence>
<dbReference type="GO" id="GO:0000033">
    <property type="term" value="F:alpha-1,3-mannosyltransferase activity"/>
    <property type="evidence" value="ECO:0007669"/>
    <property type="project" value="TreeGrafter"/>
</dbReference>
<evidence type="ECO:0000313" key="10">
    <source>
        <dbReference type="EMBL" id="GJJ72902.1"/>
    </source>
</evidence>
<evidence type="ECO:0000256" key="7">
    <source>
        <dbReference type="ARBA" id="ARBA00022989"/>
    </source>
</evidence>
<dbReference type="PANTHER" id="PTHR31392:SF1">
    <property type="entry name" value="ALPHA-1,3-MANNOSYLTRANSFERASE MNN1-RELATED"/>
    <property type="match status" value="1"/>
</dbReference>
<reference evidence="10" key="2">
    <citation type="journal article" date="2022" name="Microbiol. Resour. Announc.">
        <title>Whole-Genome Sequence of Entomortierella parvispora E1425, a Mucoromycotan Fungus Associated with Burkholderiaceae-Related Endosymbiotic Bacteria.</title>
        <authorList>
            <person name="Herlambang A."/>
            <person name="Guo Y."/>
            <person name="Takashima Y."/>
            <person name="Narisawa K."/>
            <person name="Ohta H."/>
            <person name="Nishizawa T."/>
        </authorList>
    </citation>
    <scope>NUCLEOTIDE SEQUENCE</scope>
    <source>
        <strain evidence="10">E1425</strain>
    </source>
</reference>
<evidence type="ECO:0008006" key="12">
    <source>
        <dbReference type="Google" id="ProtNLM"/>
    </source>
</evidence>
<dbReference type="Pfam" id="PF11051">
    <property type="entry name" value="Mannosyl_trans3"/>
    <property type="match status" value="1"/>
</dbReference>
<organism evidence="10 11">
    <name type="scientific">Entomortierella parvispora</name>
    <dbReference type="NCBI Taxonomy" id="205924"/>
    <lineage>
        <taxon>Eukaryota</taxon>
        <taxon>Fungi</taxon>
        <taxon>Fungi incertae sedis</taxon>
        <taxon>Mucoromycota</taxon>
        <taxon>Mortierellomycotina</taxon>
        <taxon>Mortierellomycetes</taxon>
        <taxon>Mortierellales</taxon>
        <taxon>Mortierellaceae</taxon>
        <taxon>Entomortierella</taxon>
    </lineage>
</organism>
<dbReference type="Proteomes" id="UP000827284">
    <property type="component" value="Unassembled WGS sequence"/>
</dbReference>
<dbReference type="OrthoDB" id="430354at2759"/>
<evidence type="ECO:0000256" key="3">
    <source>
        <dbReference type="ARBA" id="ARBA00022676"/>
    </source>
</evidence>
<dbReference type="PANTHER" id="PTHR31392">
    <property type="entry name" value="ALPHA-1,3-MANNOSYLTRANSFERASE MNN1-RELATED"/>
    <property type="match status" value="1"/>
</dbReference>
<gene>
    <name evidence="10" type="ORF">EMPS_05260</name>
</gene>
<keyword evidence="8" id="KW-0472">Membrane</keyword>
<reference evidence="10" key="1">
    <citation type="submission" date="2021-11" db="EMBL/GenBank/DDBJ databases">
        <authorList>
            <person name="Herlambang A."/>
            <person name="Guo Y."/>
            <person name="Takashima Y."/>
            <person name="Nishizawa T."/>
        </authorList>
    </citation>
    <scope>NUCLEOTIDE SEQUENCE</scope>
    <source>
        <strain evidence="10">E1425</strain>
    </source>
</reference>
<keyword evidence="7" id="KW-1133">Transmembrane helix</keyword>
<keyword evidence="9" id="KW-0325">Glycoprotein</keyword>
<sequence>MQPVAIFSATIRKTQTLRIILIIVIFFLLASVSRYQGSFEYSIDEDGQVQSVPSEASEHNVHYTHHIATYDPKDLKDWTKGDTEALRTIAGQNIVKSLTGTKFKRLSPEERGRIELDPSLDDNKRFHALSPLKDDHFLTLTKRLRVFRALWQHLQSYHAGLEVIEEDEESVNGRHFYEGPPSDLAPAIDLLQKIEQTTFPWLLKRYETTFDLFEETKGGGRGIVMSVGNWHAKYARTTVKHLREVLGCTLPIEIYYSGAHDLVEEHRNWFERIENVRTIDLTTLIDNELLRLGGWAAKPFMMLMTRFEEVMMLDSDAAFFQDPEVLFDDDGYKEVGTVFFYDRTVFPGAGGDKKQWMESFLPTMSNHPAKSRWFRSKGDHEMESGVVVLDKGRHFLGMLAICAINDYYEREQVTYVRTWGDKETFWIALEMIQERYSFLRYGGGVLGNWGDMISFWNENLPADEIELYNKGETQTTVHPINIKDGKQRTKTVSFDRVCGNLAHFDYRGKPLWWNSGLVVNKYMANSPYLKYNAYMRDEDGIWNFDTNCMVQQNPGAVMELDWEQRQAAFELLKVDRAVAVEIVEVERSFPNYKEIVTIPALIRTEAPKGGHGNNQAV</sequence>
<dbReference type="InterPro" id="IPR022751">
    <property type="entry name" value="Alpha_mannosyltransferase"/>
</dbReference>
<dbReference type="GO" id="GO:0005794">
    <property type="term" value="C:Golgi apparatus"/>
    <property type="evidence" value="ECO:0007669"/>
    <property type="project" value="TreeGrafter"/>
</dbReference>
<evidence type="ECO:0000256" key="9">
    <source>
        <dbReference type="ARBA" id="ARBA00023180"/>
    </source>
</evidence>
<proteinExistence type="inferred from homology"/>
<dbReference type="GO" id="GO:0016020">
    <property type="term" value="C:membrane"/>
    <property type="evidence" value="ECO:0007669"/>
    <property type="project" value="UniProtKB-SubCell"/>
</dbReference>
<evidence type="ECO:0000256" key="6">
    <source>
        <dbReference type="ARBA" id="ARBA00022968"/>
    </source>
</evidence>
<evidence type="ECO:0000256" key="5">
    <source>
        <dbReference type="ARBA" id="ARBA00022692"/>
    </source>
</evidence>
<keyword evidence="4" id="KW-0808">Transferase</keyword>
<evidence type="ECO:0000256" key="1">
    <source>
        <dbReference type="ARBA" id="ARBA00004606"/>
    </source>
</evidence>